<dbReference type="InterPro" id="IPR051531">
    <property type="entry name" value="N-acetyltransferase"/>
</dbReference>
<dbReference type="RefSeq" id="WP_048875148.1">
    <property type="nucleotide sequence ID" value="NZ_CP011126.1"/>
</dbReference>
<dbReference type="Pfam" id="PF13302">
    <property type="entry name" value="Acetyltransf_3"/>
    <property type="match status" value="1"/>
</dbReference>
<accession>A0ABM5UU49</accession>
<organism evidence="2 3">
    <name type="scientific">Candidatus Coxiella mudrowiae</name>
    <dbReference type="NCBI Taxonomy" id="2054173"/>
    <lineage>
        <taxon>Bacteria</taxon>
        <taxon>Pseudomonadati</taxon>
        <taxon>Pseudomonadota</taxon>
        <taxon>Gammaproteobacteria</taxon>
        <taxon>Legionellales</taxon>
        <taxon>Coxiellaceae</taxon>
        <taxon>Coxiella</taxon>
    </lineage>
</organism>
<dbReference type="InterPro" id="IPR000182">
    <property type="entry name" value="GNAT_dom"/>
</dbReference>
<evidence type="ECO:0000313" key="2">
    <source>
        <dbReference type="EMBL" id="AKQ33557.1"/>
    </source>
</evidence>
<gene>
    <name evidence="2" type="ORF">CleRT_07270</name>
</gene>
<sequence>MIHTFYNERFPILDIDIVRDVEAFFEYYTNPEVARYILASNPRNLAEATSEIHYCRDLFKYKRGIYSTLARKEDDYMIGAIGLYINNQHYHAEICYDLSRDYWDRGIMTKALLKVIEFCFKKIAVHRIEAITLKENSASIATLKKTGFSWEGSMKKYRYFNGRFHDIEMFVITSENESP</sequence>
<dbReference type="PANTHER" id="PTHR43792">
    <property type="entry name" value="GNAT FAMILY, PUTATIVE (AFU_ORTHOLOGUE AFUA_3G00765)-RELATED-RELATED"/>
    <property type="match status" value="1"/>
</dbReference>
<dbReference type="PROSITE" id="PS51186">
    <property type="entry name" value="GNAT"/>
    <property type="match status" value="1"/>
</dbReference>
<evidence type="ECO:0000313" key="3">
    <source>
        <dbReference type="Proteomes" id="UP000063965"/>
    </source>
</evidence>
<protein>
    <submittedName>
        <fullName evidence="2">Ribosomal-protein-alanine acetyltransferase</fullName>
    </submittedName>
</protein>
<feature type="domain" description="N-acetyltransferase" evidence="1">
    <location>
        <begin position="16"/>
        <end position="174"/>
    </location>
</feature>
<proteinExistence type="predicted"/>
<dbReference type="InterPro" id="IPR016181">
    <property type="entry name" value="Acyl_CoA_acyltransferase"/>
</dbReference>
<dbReference type="SUPFAM" id="SSF55729">
    <property type="entry name" value="Acyl-CoA N-acyltransferases (Nat)"/>
    <property type="match status" value="1"/>
</dbReference>
<dbReference type="Gene3D" id="3.40.630.30">
    <property type="match status" value="1"/>
</dbReference>
<name>A0ABM5UU49_9COXI</name>
<dbReference type="Proteomes" id="UP000063965">
    <property type="component" value="Chromosome"/>
</dbReference>
<evidence type="ECO:0000259" key="1">
    <source>
        <dbReference type="PROSITE" id="PS51186"/>
    </source>
</evidence>
<reference evidence="2 3" key="1">
    <citation type="journal article" date="2015" name="Genome Biol. Evol.">
        <title>Distinctive Genome Reduction Rates Revealed by Genomic Analyses of Two Coxiella-Like Endosymbionts in Ticks.</title>
        <authorList>
            <person name="Gottlieb Y."/>
            <person name="Lalzar I."/>
            <person name="Klasson L."/>
        </authorList>
    </citation>
    <scope>NUCLEOTIDE SEQUENCE [LARGE SCALE GENOMIC DNA]</scope>
    <source>
        <strain evidence="2 3">CRt</strain>
    </source>
</reference>
<dbReference type="EMBL" id="CP011126">
    <property type="protein sequence ID" value="AKQ33557.1"/>
    <property type="molecule type" value="Genomic_DNA"/>
</dbReference>
<keyword evidence="3" id="KW-1185">Reference proteome</keyword>